<dbReference type="SUPFAM" id="SSF81301">
    <property type="entry name" value="Nucleotidyltransferase"/>
    <property type="match status" value="1"/>
</dbReference>
<proteinExistence type="predicted"/>
<dbReference type="Pfam" id="PF18765">
    <property type="entry name" value="Polbeta"/>
    <property type="match status" value="1"/>
</dbReference>
<evidence type="ECO:0000259" key="1">
    <source>
        <dbReference type="Pfam" id="PF18765"/>
    </source>
</evidence>
<protein>
    <submittedName>
        <fullName evidence="2">Nucleotidyltransferase domain-containing protein</fullName>
    </submittedName>
</protein>
<dbReference type="EMBL" id="JBHTBF010000003">
    <property type="protein sequence ID" value="MFC7318549.1"/>
    <property type="molecule type" value="Genomic_DNA"/>
</dbReference>
<reference evidence="2 3" key="1">
    <citation type="journal article" date="2019" name="Int. J. Syst. Evol. Microbiol.">
        <title>The Global Catalogue of Microorganisms (GCM) 10K type strain sequencing project: providing services to taxonomists for standard genome sequencing and annotation.</title>
        <authorList>
            <consortium name="The Broad Institute Genomics Platform"/>
            <consortium name="The Broad Institute Genome Sequencing Center for Infectious Disease"/>
            <person name="Wu L."/>
            <person name="Ma J."/>
        </authorList>
    </citation>
    <scope>NUCLEOTIDE SEQUENCE [LARGE SCALE GENOMIC DNA]</scope>
    <source>
        <strain evidence="2 3">PSR21</strain>
    </source>
</reference>
<dbReference type="Proteomes" id="UP001596547">
    <property type="component" value="Unassembled WGS sequence"/>
</dbReference>
<sequence length="117" mass="13269">MVRELVRRLADEIEEIHGIVLFSSVARGDADRRSDIDCFVLVDGTQATAQQTPHEITSELNEDSFDGDRYEFHVLVESVESVRHYGDRLREIFTTGLTLTTSDTLTQLEEEVPTNGR</sequence>
<dbReference type="AlphaFoldDB" id="A0ABD6AEZ5"/>
<dbReference type="RefSeq" id="WP_276306609.1">
    <property type="nucleotide sequence ID" value="NZ_CP119993.1"/>
</dbReference>
<dbReference type="Gene3D" id="3.30.460.10">
    <property type="entry name" value="Beta Polymerase, domain 2"/>
    <property type="match status" value="1"/>
</dbReference>
<evidence type="ECO:0000313" key="3">
    <source>
        <dbReference type="Proteomes" id="UP001596547"/>
    </source>
</evidence>
<dbReference type="InterPro" id="IPR043519">
    <property type="entry name" value="NT_sf"/>
</dbReference>
<name>A0ABD6AEZ5_9EURY</name>
<dbReference type="InterPro" id="IPR041633">
    <property type="entry name" value="Polbeta"/>
</dbReference>
<accession>A0ABD6AEZ5</accession>
<dbReference type="CDD" id="cd05403">
    <property type="entry name" value="NT_KNTase_like"/>
    <property type="match status" value="1"/>
</dbReference>
<keyword evidence="3" id="KW-1185">Reference proteome</keyword>
<evidence type="ECO:0000313" key="2">
    <source>
        <dbReference type="EMBL" id="MFC7318549.1"/>
    </source>
</evidence>
<dbReference type="GeneID" id="79317266"/>
<comment type="caution">
    <text evidence="2">The sequence shown here is derived from an EMBL/GenBank/DDBJ whole genome shotgun (WGS) entry which is preliminary data.</text>
</comment>
<feature type="domain" description="Polymerase beta nucleotidyltransferase" evidence="1">
    <location>
        <begin position="9"/>
        <end position="63"/>
    </location>
</feature>
<organism evidence="2 3">
    <name type="scientific">Halomarina halobia</name>
    <dbReference type="NCBI Taxonomy" id="3033386"/>
    <lineage>
        <taxon>Archaea</taxon>
        <taxon>Methanobacteriati</taxon>
        <taxon>Methanobacteriota</taxon>
        <taxon>Stenosarchaea group</taxon>
        <taxon>Halobacteria</taxon>
        <taxon>Halobacteriales</taxon>
        <taxon>Natronomonadaceae</taxon>
        <taxon>Halomarina</taxon>
    </lineage>
</organism>
<gene>
    <name evidence="2" type="ORF">ACFQPE_17370</name>
</gene>